<protein>
    <submittedName>
        <fullName evidence="1">Uncharacterized protein</fullName>
    </submittedName>
</protein>
<accession>A0A9D1KQX1</accession>
<gene>
    <name evidence="1" type="ORF">IAA60_03760</name>
</gene>
<dbReference type="Proteomes" id="UP000824165">
    <property type="component" value="Unassembled WGS sequence"/>
</dbReference>
<reference evidence="1" key="2">
    <citation type="journal article" date="2021" name="PeerJ">
        <title>Extensive microbial diversity within the chicken gut microbiome revealed by metagenomics and culture.</title>
        <authorList>
            <person name="Gilroy R."/>
            <person name="Ravi A."/>
            <person name="Getino M."/>
            <person name="Pursley I."/>
            <person name="Horton D.L."/>
            <person name="Alikhan N.F."/>
            <person name="Baker D."/>
            <person name="Gharbi K."/>
            <person name="Hall N."/>
            <person name="Watson M."/>
            <person name="Adriaenssens E.M."/>
            <person name="Foster-Nyarko E."/>
            <person name="Jarju S."/>
            <person name="Secka A."/>
            <person name="Antonio M."/>
            <person name="Oren A."/>
            <person name="Chaudhuri R.R."/>
            <person name="La Ragione R."/>
            <person name="Hildebrand F."/>
            <person name="Pallen M.J."/>
        </authorList>
    </citation>
    <scope>NUCLEOTIDE SEQUENCE</scope>
    <source>
        <strain evidence="1">CHK181-108</strain>
    </source>
</reference>
<evidence type="ECO:0000313" key="1">
    <source>
        <dbReference type="EMBL" id="HIT85007.1"/>
    </source>
</evidence>
<name>A0A9D1KQX1_9FIRM</name>
<proteinExistence type="predicted"/>
<sequence length="149" mass="17869">MEKTLIEQYINEHGEFIATPVGTSMWPMLRHRRDTVYLVKYTGGLKKYDLPVYKRADGTQVMHRCIEVRPDGYVMCGDHQCQKEYGVKDEQIIAVAKGFYRDEKYISNDNFLYKCYYRFWCMSLRLRGYMLRVMHKFVSFDKVLNFDVK</sequence>
<organism evidence="1 2">
    <name type="scientific">Candidatus Ornithomonoglobus intestinigallinarum</name>
    <dbReference type="NCBI Taxonomy" id="2840894"/>
    <lineage>
        <taxon>Bacteria</taxon>
        <taxon>Bacillati</taxon>
        <taxon>Bacillota</taxon>
        <taxon>Clostridia</taxon>
        <taxon>Candidatus Ornithomonoglobus</taxon>
    </lineage>
</organism>
<dbReference type="AlphaFoldDB" id="A0A9D1KQX1"/>
<comment type="caution">
    <text evidence="1">The sequence shown here is derived from an EMBL/GenBank/DDBJ whole genome shotgun (WGS) entry which is preliminary data.</text>
</comment>
<evidence type="ECO:0000313" key="2">
    <source>
        <dbReference type="Proteomes" id="UP000824165"/>
    </source>
</evidence>
<reference evidence="1" key="1">
    <citation type="submission" date="2020-10" db="EMBL/GenBank/DDBJ databases">
        <authorList>
            <person name="Gilroy R."/>
        </authorList>
    </citation>
    <scope>NUCLEOTIDE SEQUENCE</scope>
    <source>
        <strain evidence="1">CHK181-108</strain>
    </source>
</reference>
<dbReference type="EMBL" id="DVLU01000030">
    <property type="protein sequence ID" value="HIT85007.1"/>
    <property type="molecule type" value="Genomic_DNA"/>
</dbReference>